<protein>
    <submittedName>
        <fullName evidence="1">Uncharacterized protein</fullName>
    </submittedName>
</protein>
<organism evidence="1 2">
    <name type="scientific">Limnoraphis robusta CCNP1315</name>
    <dbReference type="NCBI Taxonomy" id="3110306"/>
    <lineage>
        <taxon>Bacteria</taxon>
        <taxon>Bacillati</taxon>
        <taxon>Cyanobacteriota</taxon>
        <taxon>Cyanophyceae</taxon>
        <taxon>Oscillatoriophycideae</taxon>
        <taxon>Oscillatoriales</taxon>
        <taxon>Sirenicapillariaceae</taxon>
        <taxon>Limnoraphis</taxon>
    </lineage>
</organism>
<name>A0ABU5U610_9CYAN</name>
<dbReference type="RefSeq" id="WP_323274271.1">
    <property type="nucleotide sequence ID" value="NZ_JAYGHT010000191.1"/>
</dbReference>
<keyword evidence="2" id="KW-1185">Reference proteome</keyword>
<dbReference type="Proteomes" id="UP001301728">
    <property type="component" value="Unassembled WGS sequence"/>
</dbReference>
<comment type="caution">
    <text evidence="1">The sequence shown here is derived from an EMBL/GenBank/DDBJ whole genome shotgun (WGS) entry which is preliminary data.</text>
</comment>
<gene>
    <name evidence="1" type="ORF">VB854_27260</name>
</gene>
<evidence type="ECO:0000313" key="1">
    <source>
        <dbReference type="EMBL" id="MEA5522635.1"/>
    </source>
</evidence>
<accession>A0ABU5U610</accession>
<sequence>MSFHSQNLKAFLQLLKEKPQLFPESKRQELLELIEPLEDDIETLSVEIAKWYENYDEIVDAQLEILNNFILLNPNSEQTSTSAAAIARFPGTKAASASQAKPQLNKETLLLYLG</sequence>
<evidence type="ECO:0000313" key="2">
    <source>
        <dbReference type="Proteomes" id="UP001301728"/>
    </source>
</evidence>
<reference evidence="1 2" key="1">
    <citation type="submission" date="2023-12" db="EMBL/GenBank/DDBJ databases">
        <title>Baltic Sea Cyanobacteria.</title>
        <authorList>
            <person name="Delbaje E."/>
            <person name="Fewer D.P."/>
            <person name="Shishido T.K."/>
        </authorList>
    </citation>
    <scope>NUCLEOTIDE SEQUENCE [LARGE SCALE GENOMIC DNA]</scope>
    <source>
        <strain evidence="1 2">CCNP 1315</strain>
    </source>
</reference>
<proteinExistence type="predicted"/>
<dbReference type="EMBL" id="JAYGHT010000191">
    <property type="protein sequence ID" value="MEA5522635.1"/>
    <property type="molecule type" value="Genomic_DNA"/>
</dbReference>